<dbReference type="EMBL" id="JARGCK010000026">
    <property type="protein sequence ID" value="MDK9867140.1"/>
    <property type="molecule type" value="Genomic_DNA"/>
</dbReference>
<keyword evidence="1" id="KW-0732">Signal</keyword>
<evidence type="ECO:0008006" key="4">
    <source>
        <dbReference type="Google" id="ProtNLM"/>
    </source>
</evidence>
<dbReference type="AlphaFoldDB" id="A0AAW7AQJ9"/>
<sequence>MKKLMFIAMCLILLLIAYNNNESKDKSNESKNNSSLTKTFKQDDGTKVKILDEATKKN</sequence>
<feature type="signal peptide" evidence="1">
    <location>
        <begin position="1"/>
        <end position="19"/>
    </location>
</feature>
<feature type="chain" id="PRO_5043442909" description="Lipoprotein" evidence="1">
    <location>
        <begin position="20"/>
        <end position="58"/>
    </location>
</feature>
<dbReference type="RefSeq" id="WP_285324522.1">
    <property type="nucleotide sequence ID" value="NZ_JARGCK010000026.1"/>
</dbReference>
<protein>
    <recommendedName>
        <fullName evidence="4">Lipoprotein</fullName>
    </recommendedName>
</protein>
<reference evidence="2" key="2">
    <citation type="submission" date="2023-03" db="EMBL/GenBank/DDBJ databases">
        <authorList>
            <person name="Vazquez L."/>
            <person name="Rodriguez J."/>
            <person name="Mayo B."/>
            <person name="Florez A.B."/>
        </authorList>
    </citation>
    <scope>NUCLEOTIDE SEQUENCE</scope>
    <source>
        <strain evidence="2">5A3I</strain>
    </source>
</reference>
<name>A0AAW7AQJ9_9STAP</name>
<dbReference type="Proteomes" id="UP001174037">
    <property type="component" value="Unassembled WGS sequence"/>
</dbReference>
<reference evidence="2" key="1">
    <citation type="journal article" date="2023" name="Int. J. Mol. Sci.">
        <title>Antibiotic Resistance/Susceptibility Profiles of Staphylococcus equorum Strains from Cheese, and Genome Analysis for Antibiotic Resistance Genes.</title>
        <authorList>
            <person name="Vazquez L."/>
            <person name="Srednik M.E."/>
            <person name="Rodriguez J."/>
            <person name="Florez A.B."/>
            <person name="Mayo B."/>
        </authorList>
    </citation>
    <scope>NUCLEOTIDE SEQUENCE</scope>
    <source>
        <strain evidence="2">5A3I</strain>
    </source>
</reference>
<gene>
    <name evidence="2" type="ORF">P1A27_14510</name>
</gene>
<evidence type="ECO:0000313" key="2">
    <source>
        <dbReference type="EMBL" id="MDK9867140.1"/>
    </source>
</evidence>
<comment type="caution">
    <text evidence="2">The sequence shown here is derived from an EMBL/GenBank/DDBJ whole genome shotgun (WGS) entry which is preliminary data.</text>
</comment>
<evidence type="ECO:0000256" key="1">
    <source>
        <dbReference type="SAM" id="SignalP"/>
    </source>
</evidence>
<accession>A0AAW7AQJ9</accession>
<organism evidence="2 3">
    <name type="scientific">Staphylococcus equorum</name>
    <dbReference type="NCBI Taxonomy" id="246432"/>
    <lineage>
        <taxon>Bacteria</taxon>
        <taxon>Bacillati</taxon>
        <taxon>Bacillota</taxon>
        <taxon>Bacilli</taxon>
        <taxon>Bacillales</taxon>
        <taxon>Staphylococcaceae</taxon>
        <taxon>Staphylococcus</taxon>
    </lineage>
</organism>
<evidence type="ECO:0000313" key="3">
    <source>
        <dbReference type="Proteomes" id="UP001174037"/>
    </source>
</evidence>
<proteinExistence type="predicted"/>